<dbReference type="STRING" id="230819.A0A5C3L5R5"/>
<evidence type="ECO:0008006" key="8">
    <source>
        <dbReference type="Google" id="ProtNLM"/>
    </source>
</evidence>
<dbReference type="OrthoDB" id="3269380at2759"/>
<organism evidence="6 7">
    <name type="scientific">Coprinopsis marcescibilis</name>
    <name type="common">Agaric fungus</name>
    <name type="synonym">Psathyrella marcescibilis</name>
    <dbReference type="NCBI Taxonomy" id="230819"/>
    <lineage>
        <taxon>Eukaryota</taxon>
        <taxon>Fungi</taxon>
        <taxon>Dikarya</taxon>
        <taxon>Basidiomycota</taxon>
        <taxon>Agaricomycotina</taxon>
        <taxon>Agaricomycetes</taxon>
        <taxon>Agaricomycetidae</taxon>
        <taxon>Agaricales</taxon>
        <taxon>Agaricineae</taxon>
        <taxon>Psathyrellaceae</taxon>
        <taxon>Coprinopsis</taxon>
    </lineage>
</organism>
<feature type="region of interest" description="Disordered" evidence="5">
    <location>
        <begin position="155"/>
        <end position="185"/>
    </location>
</feature>
<feature type="compositionally biased region" description="Basic residues" evidence="5">
    <location>
        <begin position="159"/>
        <end position="169"/>
    </location>
</feature>
<dbReference type="InterPro" id="IPR051580">
    <property type="entry name" value="ZnF-Chromatin_assoc"/>
</dbReference>
<name>A0A5C3L5R5_COPMA</name>
<feature type="region of interest" description="Disordered" evidence="5">
    <location>
        <begin position="346"/>
        <end position="391"/>
    </location>
</feature>
<dbReference type="PANTHER" id="PTHR23057">
    <property type="entry name" value="JUXTAPOSED WITH ANOTHER ZINC FINGER PROTEIN 1"/>
    <property type="match status" value="1"/>
</dbReference>
<dbReference type="AlphaFoldDB" id="A0A5C3L5R5"/>
<feature type="compositionally biased region" description="Low complexity" evidence="5">
    <location>
        <begin position="555"/>
        <end position="567"/>
    </location>
</feature>
<gene>
    <name evidence="6" type="ORF">FA15DRAFT_119366</name>
</gene>
<feature type="compositionally biased region" description="Low complexity" evidence="5">
    <location>
        <begin position="198"/>
        <end position="217"/>
    </location>
</feature>
<dbReference type="GO" id="GO:0008270">
    <property type="term" value="F:zinc ion binding"/>
    <property type="evidence" value="ECO:0007669"/>
    <property type="project" value="UniProtKB-KW"/>
</dbReference>
<feature type="compositionally biased region" description="Low complexity" evidence="5">
    <location>
        <begin position="587"/>
        <end position="603"/>
    </location>
</feature>
<keyword evidence="7" id="KW-1185">Reference proteome</keyword>
<feature type="compositionally biased region" description="Low complexity" evidence="5">
    <location>
        <begin position="458"/>
        <end position="477"/>
    </location>
</feature>
<feature type="region of interest" description="Disordered" evidence="5">
    <location>
        <begin position="448"/>
        <end position="478"/>
    </location>
</feature>
<feature type="region of interest" description="Disordered" evidence="5">
    <location>
        <begin position="492"/>
        <end position="603"/>
    </location>
</feature>
<protein>
    <recommendedName>
        <fullName evidence="8">C2H2-type domain-containing protein</fullName>
    </recommendedName>
</protein>
<dbReference type="Proteomes" id="UP000307440">
    <property type="component" value="Unassembled WGS sequence"/>
</dbReference>
<feature type="compositionally biased region" description="Low complexity" evidence="5">
    <location>
        <begin position="500"/>
        <end position="511"/>
    </location>
</feature>
<evidence type="ECO:0000256" key="4">
    <source>
        <dbReference type="ARBA" id="ARBA00022833"/>
    </source>
</evidence>
<dbReference type="EMBL" id="ML210160">
    <property type="protein sequence ID" value="TFK27893.1"/>
    <property type="molecule type" value="Genomic_DNA"/>
</dbReference>
<evidence type="ECO:0000256" key="3">
    <source>
        <dbReference type="ARBA" id="ARBA00022771"/>
    </source>
</evidence>
<sequence>MAAQTQCDQPHVLSRNCPANSSSQWLEELGEISHTSSLPAPRQSIESISDPCPPSGQFGQPELIGSPYSFYASSSSSFLPSSFDQLSPLKSSHPATLDYSQSIMLGTSADHNPSLLLQPYDDRITHLERRVCSGFSCCEIPLVDLHALISHYEDEHCPRRSPHTTRRRASSSGSHQRPHSPPKINTAVLPFPSLYSATPDSTASTPASSRSSSVVSSPPTPHTPLSPPNSVDSVAIVSHDQPPLIDYNPYLGLAMNAPQVQAATTQYPYSASIDVISAFGPEYDFSRDYASYESAFAEQQRKELEVALEWEQQQVLMHELLYAAPSPVEDVAQAVELPVLDEMDSAVAASEEPAPSAVPPDVKRKSSPKSRRATSVVAEVAPSNDGGKVSKQRTKIAGPLFGTSTASTSRKREKAFKCPHPGCIKAYLNPNGLKYHLEKGTCNIVPPAPSPDSPCTDSLPLASSSSPTTQQPLASSTDLTAVQPDYEFYPHSTTSDSFISTPAATPSCSPSGHQTHGPTELPSPVGGANLPTCDQSVGTGNSGDGSVPSIPSERLTSTSPTSKPSLTDGTSDGAVPSRALDATTPLSHLPLSRSFTSSSASSL</sequence>
<feature type="region of interest" description="Disordered" evidence="5">
    <location>
        <begin position="198"/>
        <end position="234"/>
    </location>
</feature>
<evidence type="ECO:0000256" key="5">
    <source>
        <dbReference type="SAM" id="MobiDB-lite"/>
    </source>
</evidence>
<evidence type="ECO:0000313" key="7">
    <source>
        <dbReference type="Proteomes" id="UP000307440"/>
    </source>
</evidence>
<feature type="compositionally biased region" description="Pro residues" evidence="5">
    <location>
        <begin position="218"/>
        <end position="227"/>
    </location>
</feature>
<keyword evidence="3" id="KW-0863">Zinc-finger</keyword>
<evidence type="ECO:0000256" key="1">
    <source>
        <dbReference type="ARBA" id="ARBA00022723"/>
    </source>
</evidence>
<dbReference type="PANTHER" id="PTHR23057:SF0">
    <property type="entry name" value="JUXTAPOSED WITH ANOTHER ZINC FINGER PROTEIN 1"/>
    <property type="match status" value="1"/>
</dbReference>
<dbReference type="GO" id="GO:0005634">
    <property type="term" value="C:nucleus"/>
    <property type="evidence" value="ECO:0007669"/>
    <property type="project" value="TreeGrafter"/>
</dbReference>
<accession>A0A5C3L5R5</accession>
<evidence type="ECO:0000256" key="2">
    <source>
        <dbReference type="ARBA" id="ARBA00022737"/>
    </source>
</evidence>
<keyword evidence="2" id="KW-0677">Repeat</keyword>
<proteinExistence type="predicted"/>
<feature type="compositionally biased region" description="Low complexity" evidence="5">
    <location>
        <begin position="346"/>
        <end position="355"/>
    </location>
</feature>
<evidence type="ECO:0000313" key="6">
    <source>
        <dbReference type="EMBL" id="TFK27893.1"/>
    </source>
</evidence>
<keyword evidence="4" id="KW-0862">Zinc</keyword>
<reference evidence="6 7" key="1">
    <citation type="journal article" date="2019" name="Nat. Ecol. Evol.">
        <title>Megaphylogeny resolves global patterns of mushroom evolution.</title>
        <authorList>
            <person name="Varga T."/>
            <person name="Krizsan K."/>
            <person name="Foldi C."/>
            <person name="Dima B."/>
            <person name="Sanchez-Garcia M."/>
            <person name="Sanchez-Ramirez S."/>
            <person name="Szollosi G.J."/>
            <person name="Szarkandi J.G."/>
            <person name="Papp V."/>
            <person name="Albert L."/>
            <person name="Andreopoulos W."/>
            <person name="Angelini C."/>
            <person name="Antonin V."/>
            <person name="Barry K.W."/>
            <person name="Bougher N.L."/>
            <person name="Buchanan P."/>
            <person name="Buyck B."/>
            <person name="Bense V."/>
            <person name="Catcheside P."/>
            <person name="Chovatia M."/>
            <person name="Cooper J."/>
            <person name="Damon W."/>
            <person name="Desjardin D."/>
            <person name="Finy P."/>
            <person name="Geml J."/>
            <person name="Haridas S."/>
            <person name="Hughes K."/>
            <person name="Justo A."/>
            <person name="Karasinski D."/>
            <person name="Kautmanova I."/>
            <person name="Kiss B."/>
            <person name="Kocsube S."/>
            <person name="Kotiranta H."/>
            <person name="LaButti K.M."/>
            <person name="Lechner B.E."/>
            <person name="Liimatainen K."/>
            <person name="Lipzen A."/>
            <person name="Lukacs Z."/>
            <person name="Mihaltcheva S."/>
            <person name="Morgado L.N."/>
            <person name="Niskanen T."/>
            <person name="Noordeloos M.E."/>
            <person name="Ohm R.A."/>
            <person name="Ortiz-Santana B."/>
            <person name="Ovrebo C."/>
            <person name="Racz N."/>
            <person name="Riley R."/>
            <person name="Savchenko A."/>
            <person name="Shiryaev A."/>
            <person name="Soop K."/>
            <person name="Spirin V."/>
            <person name="Szebenyi C."/>
            <person name="Tomsovsky M."/>
            <person name="Tulloss R.E."/>
            <person name="Uehling J."/>
            <person name="Grigoriev I.V."/>
            <person name="Vagvolgyi C."/>
            <person name="Papp T."/>
            <person name="Martin F.M."/>
            <person name="Miettinen O."/>
            <person name="Hibbett D.S."/>
            <person name="Nagy L.G."/>
        </authorList>
    </citation>
    <scope>NUCLEOTIDE SEQUENCE [LARGE SCALE GENOMIC DNA]</scope>
    <source>
        <strain evidence="6 7">CBS 121175</strain>
    </source>
</reference>
<keyword evidence="1" id="KW-0479">Metal-binding</keyword>